<comment type="subcellular location">
    <subcellularLocation>
        <location evidence="1">Membrane</location>
        <topology evidence="1">Multi-pass membrane protein</topology>
    </subcellularLocation>
</comment>
<dbReference type="Gene3D" id="2.60.120.10">
    <property type="entry name" value="Jelly Rolls"/>
    <property type="match status" value="4"/>
</dbReference>
<dbReference type="PANTHER" id="PTHR45638:SF11">
    <property type="entry name" value="CYCLIC NUCLEOTIDE-GATED CATION CHANNEL SUBUNIT A"/>
    <property type="match status" value="1"/>
</dbReference>
<dbReference type="Gene3D" id="1.10.287.630">
    <property type="entry name" value="Helix hairpin bin"/>
    <property type="match status" value="2"/>
</dbReference>
<name>A0AAV1JJ76_9NEOP</name>
<protein>
    <recommendedName>
        <fullName evidence="10">Cyclic nucleotide-binding domain-containing protein</fullName>
    </recommendedName>
</protein>
<feature type="transmembrane region" description="Helical" evidence="9">
    <location>
        <begin position="247"/>
        <end position="276"/>
    </location>
</feature>
<feature type="transmembrane region" description="Helical" evidence="9">
    <location>
        <begin position="550"/>
        <end position="571"/>
    </location>
</feature>
<feature type="transmembrane region" description="Helical" evidence="9">
    <location>
        <begin position="1087"/>
        <end position="1108"/>
    </location>
</feature>
<dbReference type="SUPFAM" id="SSF51206">
    <property type="entry name" value="cAMP-binding domain-like"/>
    <property type="match status" value="4"/>
</dbReference>
<proteinExistence type="predicted"/>
<keyword evidence="12" id="KW-1185">Reference proteome</keyword>
<evidence type="ECO:0000256" key="9">
    <source>
        <dbReference type="SAM" id="Phobius"/>
    </source>
</evidence>
<comment type="caution">
    <text evidence="11">The sequence shown here is derived from an EMBL/GenBank/DDBJ whole genome shotgun (WGS) entry which is preliminary data.</text>
</comment>
<evidence type="ECO:0000256" key="3">
    <source>
        <dbReference type="ARBA" id="ARBA00022692"/>
    </source>
</evidence>
<feature type="domain" description="Cyclic nucleotide-binding" evidence="10">
    <location>
        <begin position="351"/>
        <end position="421"/>
    </location>
</feature>
<feature type="transmembrane region" description="Helical" evidence="9">
    <location>
        <begin position="1271"/>
        <end position="1292"/>
    </location>
</feature>
<evidence type="ECO:0000256" key="6">
    <source>
        <dbReference type="ARBA" id="ARBA00023136"/>
    </source>
</evidence>
<feature type="transmembrane region" description="Helical" evidence="9">
    <location>
        <begin position="1189"/>
        <end position="1211"/>
    </location>
</feature>
<keyword evidence="3 9" id="KW-0812">Transmembrane</keyword>
<dbReference type="Pfam" id="PF00027">
    <property type="entry name" value="cNMP_binding"/>
    <property type="match status" value="3"/>
</dbReference>
<keyword evidence="4 9" id="KW-1133">Transmembrane helix</keyword>
<evidence type="ECO:0000256" key="4">
    <source>
        <dbReference type="ARBA" id="ARBA00022989"/>
    </source>
</evidence>
<feature type="transmembrane region" description="Helical" evidence="9">
    <location>
        <begin position="787"/>
        <end position="807"/>
    </location>
</feature>
<dbReference type="Gene3D" id="1.10.287.70">
    <property type="match status" value="1"/>
</dbReference>
<dbReference type="InterPro" id="IPR014710">
    <property type="entry name" value="RmlC-like_jellyroll"/>
</dbReference>
<evidence type="ECO:0000313" key="11">
    <source>
        <dbReference type="EMBL" id="CAK1549573.1"/>
    </source>
</evidence>
<feature type="transmembrane region" description="Helical" evidence="9">
    <location>
        <begin position="169"/>
        <end position="192"/>
    </location>
</feature>
<dbReference type="InterPro" id="IPR050866">
    <property type="entry name" value="CNG_cation_channel"/>
</dbReference>
<evidence type="ECO:0000256" key="1">
    <source>
        <dbReference type="ARBA" id="ARBA00004141"/>
    </source>
</evidence>
<dbReference type="Pfam" id="PF00520">
    <property type="entry name" value="Ion_trans"/>
    <property type="match status" value="1"/>
</dbReference>
<sequence>MKRSEVYLNPESMRDLEMLAVLEREEEPYPMWWSHGCLLNTFLHLPYKTSWNCFICITTLLAVILVAMMTLVHTTIEVFFNVTYVVHVAALMSEGVRRLQYSYIDFWTGVSFLIDLLTFSHYMIEVSDYELLELMCYYGRLHRPLRYLWSLNNESMKGSVLGTTLKYCYIFIVLRVTWALIWLRMGIFSVVLTPANGLKGRQIPITIPGDEKQASDPNEFLFVLYLLNKLFIPIGPSVMPSNDVERIACLLVMLSGSLVVTGIAVASLSLVISLYMGPEETFRSRYKLIIKEMKDSHVPRSLRHKVETFYKMYWQKQKSVSATQLLPAFPPTLSATVYTDIYFNATQKSRILRDLSYEFLSELAKRMQTIHYIPGDAIIKRNTTKSSIIYITYGDVEMLTAEDDSTAILRMARGTILSPYAGCPDACTRAHVEIRAATFCIAHVLHASDLWKTVLKSIWREYDDIIAGKFLKDRRRFKSSIIHFKRKLMNLKQAKNDERPQLAKTDVMMEIAGSYVMRNRADALLTEESDAICLRMTFPCILQPSSSLQVAWHSFVTCAIVAVCITHPYYLVYKKEVPVLFRFYDYVVSIIFILDLIVHLSTADNVEDGMPITLAQTASQQARSKWFFLDVIATAPIFEFIQGGHFAGINKLFRLHKVFRMLKAVEDECVYHSNTLRFLSYSLLLLIACYLLAALQQGFMCYGWILFLFLCAHYFALLKKCSSSEYFAPQSHYYFNYCLVTNITHSPYWTPMPLDDTVESRLTFSLYWSISMLTFTTHMQDFGAADVMSLVFIMFVLELCIVLHIFIEAVYSATIMVTTAMRESYDACIESVTSFLNRNDVETTLTNRFKSYLELCWYTDKAYSITNKKKSIFHDLPPHVHQDIVTRQRSKYMLCIPFMKYLHKEELKTIASNARLFSTCPNEILLNTGDMSNEMYVVKQGICEVLCPVTKAVVGELTTKNHFGVVVCLLRLPAFYTIRAVTHVQVYSISRKFLLNAVEIPQIRDAMEFAREQPEYELLQRAYPPFVAYIPPKPVPNLERFPLPRKHERDSAFLHPFSRLGFLSVLRYIFPRFTIRPDGPYLARYEWFRATCALGSAMVFPAWTYFIFHWPVIYYLQNFLDFTAYLDILQRILVGYYNEKGLLVYHPASTAAHYLKRTFFIDLLACLPLENLEIVIKETYGKLKAIPPFMALLNVLTCLIIFNSVKLVGYYDKYQLIPFNDEGGSWINLYSNVFRFNMTENAWNLHLATYFWVVYQTTNTGYNTLNPSNFIIMRIMIAGMIIGAMITTYYSVRIISARANVNRPLASFQQHMKDIEKFMIKENLDSELKNRVLEYYKYNWDKMAGMEYRKVLKLCDHITLRTDAILFIYGPTFTKCPIVNRCDVALLRIIGRAVQTFHFLKDTCIISQDDIISDLFFVDQGVVELRYYNGEDLVERVKLGKGSLFGNLRCMETLRSPVEVVSVTPVHLLYMNAPMFYNIIVEFPSIVDLMEVYLKQDENYVMGTEEIIQMDTKEYNSHPALMMCQKLLSYVHRRSSIFQIYLILICLGCIYVDVFNAGFQNNSPSLLVFLYLMDLGFCWKIVIEYFMPYSAGLNHKQTQSMWKERRKYFKSEFKVDLLSVLPIEALSLLSSQDNLVLFSFLRLNRLFRIVTVYKCLQRRHESISVNLILTTTISVFIWMTIFIHVSTCLWYFIGVMEEEIEPKSSWFYNSEGKPLCENKYMCSLYFVFTTFTQNGVGDILPQKQSEVVFVSILQLVSTMVYMIYVGEFSNIIQYYSFRSFGYYCKIIELQDFLKNNRVSHNLVKLVHRYSLHLWAESRGVQLPHFLKNAPNCLKLDVMSEAYLYHLNAHPIFRNCESVFLRQLVGCFQLYTYRKGMYVVMENDQTESFYFVHSGRVLETSEHNNNTRLYFAGESFGTVHGLVHNFPYTHSYITVMRSQVLTVCLNDWEHLLKHFPESKGVIEKSLSPDDTHPDESSSRGRRERRVTIADDDHPSPGSQGYKRARSLRKTTAEIKQGSFVHSSSPETNQDDRLEEDLWPLDSRQLSQHLITYEPMKEVTFAHPPENIITTQAQIESTSARIAEPEKDPNQTDSNIKMTYQELLLNEEEEATEALLARIEESSKSLQDTIAQPIEDSLMEHEDSSLLIDLSHMKSVDDYILGRYGEDTENLGSEKDLAADSNDADKPTSTNRLKQMAHVRYGELKRQTIEGQELKPIRDLSTDERNLKSLDSDIDPNLVPEDDNRSTISRLSAQTGKTLRCKYKGYRRIKSRRIQEEITSEHPRIQEPQAGEQKYQDKIGGDEVCGLVVRHGDAGDPHCTGHSRKLNMTSECRRSPTRHAP</sequence>
<feature type="transmembrane region" description="Helical" evidence="9">
    <location>
        <begin position="702"/>
        <end position="718"/>
    </location>
</feature>
<dbReference type="GO" id="GO:0005221">
    <property type="term" value="F:intracellularly cyclic nucleotide-activated monoatomic cation channel activity"/>
    <property type="evidence" value="ECO:0007669"/>
    <property type="project" value="InterPro"/>
</dbReference>
<reference evidence="11 12" key="1">
    <citation type="submission" date="2023-11" db="EMBL/GenBank/DDBJ databases">
        <authorList>
            <person name="Okamura Y."/>
        </authorList>
    </citation>
    <scope>NUCLEOTIDE SEQUENCE [LARGE SCALE GENOMIC DNA]</scope>
</reference>
<dbReference type="PANTHER" id="PTHR45638">
    <property type="entry name" value="CYCLIC NUCLEOTIDE-GATED CATION CHANNEL SUBUNIT A"/>
    <property type="match status" value="1"/>
</dbReference>
<feature type="transmembrane region" description="Helical" evidence="9">
    <location>
        <begin position="1566"/>
        <end position="1587"/>
    </location>
</feature>
<feature type="transmembrane region" description="Helical" evidence="9">
    <location>
        <begin position="678"/>
        <end position="695"/>
    </location>
</feature>
<dbReference type="SUPFAM" id="SSF81324">
    <property type="entry name" value="Voltage-gated potassium channels"/>
    <property type="match status" value="3"/>
</dbReference>
<feature type="transmembrane region" description="Helical" evidence="9">
    <location>
        <begin position="1668"/>
        <end position="1693"/>
    </location>
</feature>
<evidence type="ECO:0000313" key="12">
    <source>
        <dbReference type="Proteomes" id="UP001497472"/>
    </source>
</evidence>
<keyword evidence="7" id="KW-0407">Ion channel</keyword>
<dbReference type="InterPro" id="IPR005821">
    <property type="entry name" value="Ion_trans_dom"/>
</dbReference>
<evidence type="ECO:0000256" key="7">
    <source>
        <dbReference type="ARBA" id="ARBA00023286"/>
    </source>
</evidence>
<organism evidence="11 12">
    <name type="scientific">Leptosia nina</name>
    <dbReference type="NCBI Taxonomy" id="320188"/>
    <lineage>
        <taxon>Eukaryota</taxon>
        <taxon>Metazoa</taxon>
        <taxon>Ecdysozoa</taxon>
        <taxon>Arthropoda</taxon>
        <taxon>Hexapoda</taxon>
        <taxon>Insecta</taxon>
        <taxon>Pterygota</taxon>
        <taxon>Neoptera</taxon>
        <taxon>Endopterygota</taxon>
        <taxon>Lepidoptera</taxon>
        <taxon>Glossata</taxon>
        <taxon>Ditrysia</taxon>
        <taxon>Papilionoidea</taxon>
        <taxon>Pieridae</taxon>
        <taxon>Pierinae</taxon>
        <taxon>Leptosia</taxon>
    </lineage>
</organism>
<dbReference type="Gene3D" id="1.20.120.350">
    <property type="entry name" value="Voltage-gated potassium channels. Chain C"/>
    <property type="match status" value="1"/>
</dbReference>
<keyword evidence="6 9" id="KW-0472">Membrane</keyword>
<keyword evidence="5" id="KW-0406">Ion transport</keyword>
<feature type="domain" description="Cyclic nucleotide-binding" evidence="10">
    <location>
        <begin position="1378"/>
        <end position="1480"/>
    </location>
</feature>
<dbReference type="Proteomes" id="UP001497472">
    <property type="component" value="Unassembled WGS sequence"/>
</dbReference>
<keyword evidence="7" id="KW-1071">Ligand-gated ion channel</keyword>
<evidence type="ECO:0000259" key="10">
    <source>
        <dbReference type="PROSITE" id="PS50042"/>
    </source>
</evidence>
<dbReference type="PROSITE" id="PS50042">
    <property type="entry name" value="CNMP_BINDING_3"/>
    <property type="match status" value="4"/>
</dbReference>
<feature type="transmembrane region" description="Helical" evidence="9">
    <location>
        <begin position="583"/>
        <end position="601"/>
    </location>
</feature>
<dbReference type="EMBL" id="CAVLEF010000040">
    <property type="protein sequence ID" value="CAK1549573.1"/>
    <property type="molecule type" value="Genomic_DNA"/>
</dbReference>
<feature type="domain" description="Cyclic nucleotide-binding" evidence="10">
    <location>
        <begin position="1851"/>
        <end position="1951"/>
    </location>
</feature>
<evidence type="ECO:0000256" key="2">
    <source>
        <dbReference type="ARBA" id="ARBA00022448"/>
    </source>
</evidence>
<evidence type="ECO:0000256" key="8">
    <source>
        <dbReference type="SAM" id="MobiDB-lite"/>
    </source>
</evidence>
<feature type="transmembrane region" description="Helical" evidence="9">
    <location>
        <begin position="51"/>
        <end position="72"/>
    </location>
</feature>
<feature type="domain" description="Cyclic nucleotide-binding" evidence="10">
    <location>
        <begin position="898"/>
        <end position="992"/>
    </location>
</feature>
<gene>
    <name evidence="11" type="ORF">LNINA_LOCUS8858</name>
</gene>
<dbReference type="GO" id="GO:0016020">
    <property type="term" value="C:membrane"/>
    <property type="evidence" value="ECO:0007669"/>
    <property type="project" value="UniProtKB-SubCell"/>
</dbReference>
<feature type="transmembrane region" description="Helical" evidence="9">
    <location>
        <begin position="1536"/>
        <end position="1554"/>
    </location>
</feature>
<dbReference type="InterPro" id="IPR000595">
    <property type="entry name" value="cNMP-bd_dom"/>
</dbReference>
<evidence type="ECO:0000256" key="5">
    <source>
        <dbReference type="ARBA" id="ARBA00023065"/>
    </source>
</evidence>
<accession>A0AAV1JJ76</accession>
<dbReference type="GO" id="GO:0044877">
    <property type="term" value="F:protein-containing complex binding"/>
    <property type="evidence" value="ECO:0007669"/>
    <property type="project" value="TreeGrafter"/>
</dbReference>
<dbReference type="InterPro" id="IPR027359">
    <property type="entry name" value="Volt_channel_dom_sf"/>
</dbReference>
<feature type="compositionally biased region" description="Basic and acidic residues" evidence="8">
    <location>
        <begin position="1961"/>
        <end position="1993"/>
    </location>
</feature>
<dbReference type="SMART" id="SM00100">
    <property type="entry name" value="cNMP"/>
    <property type="match status" value="4"/>
</dbReference>
<keyword evidence="2" id="KW-0813">Transport</keyword>
<dbReference type="InterPro" id="IPR018490">
    <property type="entry name" value="cNMP-bd_dom_sf"/>
</dbReference>
<dbReference type="CDD" id="cd00038">
    <property type="entry name" value="CAP_ED"/>
    <property type="match status" value="3"/>
</dbReference>
<feature type="region of interest" description="Disordered" evidence="8">
    <location>
        <begin position="1961"/>
        <end position="2006"/>
    </location>
</feature>